<dbReference type="PANTHER" id="PTHR21344">
    <property type="entry name" value="RAL GTPASE-ACTIVATING PROTEIN SUBUNIT BETA"/>
    <property type="match status" value="1"/>
</dbReference>
<keyword evidence="3" id="KW-1185">Reference proteome</keyword>
<dbReference type="InterPro" id="IPR039930">
    <property type="entry name" value="RALGAPB"/>
</dbReference>
<feature type="non-terminal residue" evidence="2">
    <location>
        <position position="1"/>
    </location>
</feature>
<dbReference type="Pfam" id="PF20412">
    <property type="entry name" value="RALGAPB_N"/>
    <property type="match status" value="1"/>
</dbReference>
<name>A0AAD5S7A8_9FUNG</name>
<proteinExistence type="predicted"/>
<feature type="domain" description="Ral GTPase-activating protein subunit alpha/beta N-terminal" evidence="1">
    <location>
        <begin position="17"/>
        <end position="123"/>
    </location>
</feature>
<organism evidence="2 3">
    <name type="scientific">Rhizophlyctis rosea</name>
    <dbReference type="NCBI Taxonomy" id="64517"/>
    <lineage>
        <taxon>Eukaryota</taxon>
        <taxon>Fungi</taxon>
        <taxon>Fungi incertae sedis</taxon>
        <taxon>Chytridiomycota</taxon>
        <taxon>Chytridiomycota incertae sedis</taxon>
        <taxon>Chytridiomycetes</taxon>
        <taxon>Rhizophlyctidales</taxon>
        <taxon>Rhizophlyctidaceae</taxon>
        <taxon>Rhizophlyctis</taxon>
    </lineage>
</organism>
<protein>
    <recommendedName>
        <fullName evidence="1">Ral GTPase-activating protein subunit alpha/beta N-terminal domain-containing protein</fullName>
    </recommendedName>
</protein>
<accession>A0AAD5S7A8</accession>
<comment type="caution">
    <text evidence="2">The sequence shown here is derived from an EMBL/GenBank/DDBJ whole genome shotgun (WGS) entry which is preliminary data.</text>
</comment>
<evidence type="ECO:0000313" key="3">
    <source>
        <dbReference type="Proteomes" id="UP001212841"/>
    </source>
</evidence>
<dbReference type="Proteomes" id="UP001212841">
    <property type="component" value="Unassembled WGS sequence"/>
</dbReference>
<dbReference type="EMBL" id="JADGJD010002845">
    <property type="protein sequence ID" value="KAJ3027870.1"/>
    <property type="molecule type" value="Genomic_DNA"/>
</dbReference>
<sequence>RGGDRNDLQPDEPIDIVQLHVNLCKQVLELIRVAVRKLGPEFSEDTWIVLLKVILGVTDCLLREPMERERSGWGEGKHQRVYMEGDDPGPRMADLLCEDLIWVLVELWLRSCNYRVEMWDYLK</sequence>
<evidence type="ECO:0000259" key="1">
    <source>
        <dbReference type="Pfam" id="PF20412"/>
    </source>
</evidence>
<dbReference type="PANTHER" id="PTHR21344:SF1">
    <property type="entry name" value="RAL GTPASE-ACTIVATING PROTEIN SUBUNIT BETA"/>
    <property type="match status" value="1"/>
</dbReference>
<dbReference type="InterPro" id="IPR046859">
    <property type="entry name" value="RGPA/RALGAPB_N"/>
</dbReference>
<dbReference type="AlphaFoldDB" id="A0AAD5S7A8"/>
<reference evidence="2" key="1">
    <citation type="submission" date="2020-05" db="EMBL/GenBank/DDBJ databases">
        <title>Phylogenomic resolution of chytrid fungi.</title>
        <authorList>
            <person name="Stajich J.E."/>
            <person name="Amses K."/>
            <person name="Simmons R."/>
            <person name="Seto K."/>
            <person name="Myers J."/>
            <person name="Bonds A."/>
            <person name="Quandt C.A."/>
            <person name="Barry K."/>
            <person name="Liu P."/>
            <person name="Grigoriev I."/>
            <person name="Longcore J.E."/>
            <person name="James T.Y."/>
        </authorList>
    </citation>
    <scope>NUCLEOTIDE SEQUENCE</scope>
    <source>
        <strain evidence="2">JEL0318</strain>
    </source>
</reference>
<evidence type="ECO:0000313" key="2">
    <source>
        <dbReference type="EMBL" id="KAJ3027870.1"/>
    </source>
</evidence>
<feature type="non-terminal residue" evidence="2">
    <location>
        <position position="123"/>
    </location>
</feature>
<dbReference type="GO" id="GO:0005096">
    <property type="term" value="F:GTPase activator activity"/>
    <property type="evidence" value="ECO:0007669"/>
    <property type="project" value="InterPro"/>
</dbReference>
<gene>
    <name evidence="2" type="ORF">HK097_006068</name>
</gene>